<gene>
    <name evidence="1" type="ORF">EV197_2568</name>
</gene>
<dbReference type="EMBL" id="SGXE01000002">
    <property type="protein sequence ID" value="RZS93986.1"/>
    <property type="molecule type" value="Genomic_DNA"/>
</dbReference>
<evidence type="ECO:0000313" key="2">
    <source>
        <dbReference type="Proteomes" id="UP000292262"/>
    </source>
</evidence>
<name>A0A4Q7P274_9FLAO</name>
<reference evidence="1 2" key="1">
    <citation type="submission" date="2019-02" db="EMBL/GenBank/DDBJ databases">
        <title>Genomic Encyclopedia of Type Strains, Phase IV (KMG-IV): sequencing the most valuable type-strain genomes for metagenomic binning, comparative biology and taxonomic classification.</title>
        <authorList>
            <person name="Goeker M."/>
        </authorList>
    </citation>
    <scope>NUCLEOTIDE SEQUENCE [LARGE SCALE GENOMIC DNA]</scope>
    <source>
        <strain evidence="1 2">DSM 17196</strain>
    </source>
</reference>
<dbReference type="AlphaFoldDB" id="A0A4Q7P274"/>
<comment type="caution">
    <text evidence="1">The sequence shown here is derived from an EMBL/GenBank/DDBJ whole genome shotgun (WGS) entry which is preliminary data.</text>
</comment>
<proteinExistence type="predicted"/>
<sequence length="80" mass="8825">MSIKQPIILILLMAFISLGMTKKIDTSDIKSDSSVYVCGASMIYHRSKSHSALGRCKSGIKKMTDTKAIDLGKRVCRCSR</sequence>
<organism evidence="1 2">
    <name type="scientific">Aquimarina brevivitae</name>
    <dbReference type="NCBI Taxonomy" id="323412"/>
    <lineage>
        <taxon>Bacteria</taxon>
        <taxon>Pseudomonadati</taxon>
        <taxon>Bacteroidota</taxon>
        <taxon>Flavobacteriia</taxon>
        <taxon>Flavobacteriales</taxon>
        <taxon>Flavobacteriaceae</taxon>
        <taxon>Aquimarina</taxon>
    </lineage>
</organism>
<keyword evidence="2" id="KW-1185">Reference proteome</keyword>
<protein>
    <submittedName>
        <fullName evidence="1">Uncharacterized protein</fullName>
    </submittedName>
</protein>
<accession>A0A4Q7P274</accession>
<evidence type="ECO:0000313" key="1">
    <source>
        <dbReference type="EMBL" id="RZS93986.1"/>
    </source>
</evidence>
<dbReference type="Proteomes" id="UP000292262">
    <property type="component" value="Unassembled WGS sequence"/>
</dbReference>